<comment type="similarity">
    <text evidence="2 8">Belongs to the SCO1/2 family.</text>
</comment>
<dbReference type="GO" id="GO:0016531">
    <property type="term" value="F:copper chaperone activity"/>
    <property type="evidence" value="ECO:0007669"/>
    <property type="project" value="InterPro"/>
</dbReference>
<evidence type="ECO:0000256" key="6">
    <source>
        <dbReference type="ARBA" id="ARBA00023128"/>
    </source>
</evidence>
<evidence type="ECO:0000256" key="2">
    <source>
        <dbReference type="ARBA" id="ARBA00010996"/>
    </source>
</evidence>
<feature type="disulfide bond" description="Redox-active" evidence="10">
    <location>
        <begin position="135"/>
        <end position="139"/>
    </location>
</feature>
<dbReference type="GO" id="GO:0033617">
    <property type="term" value="P:mitochondrial respiratory chain complex IV assembly"/>
    <property type="evidence" value="ECO:0007669"/>
    <property type="project" value="TreeGrafter"/>
</dbReference>
<dbReference type="SUPFAM" id="SSF52833">
    <property type="entry name" value="Thioredoxin-like"/>
    <property type="match status" value="1"/>
</dbReference>
<comment type="subunit">
    <text evidence="8">Homodimer.</text>
</comment>
<keyword evidence="10" id="KW-1015">Disulfide bond</keyword>
<keyword evidence="7" id="KW-0472">Membrane</keyword>
<dbReference type="GO" id="GO:0006878">
    <property type="term" value="P:intracellular copper ion homeostasis"/>
    <property type="evidence" value="ECO:0007669"/>
    <property type="project" value="UniProtKB-UniRule"/>
</dbReference>
<dbReference type="GO" id="GO:0005743">
    <property type="term" value="C:mitochondrial inner membrane"/>
    <property type="evidence" value="ECO:0007669"/>
    <property type="project" value="UniProtKB-SubCell"/>
</dbReference>
<evidence type="ECO:0000256" key="8">
    <source>
        <dbReference type="PIRNR" id="PIRNR037736"/>
    </source>
</evidence>
<name>A0AAD1S3G6_PELCU</name>
<evidence type="ECO:0000256" key="7">
    <source>
        <dbReference type="ARBA" id="ARBA00023136"/>
    </source>
</evidence>
<keyword evidence="4 8" id="KW-0999">Mitochondrion inner membrane</keyword>
<gene>
    <name evidence="11" type="ORF">PECUL_23A013296</name>
</gene>
<evidence type="ECO:0000256" key="5">
    <source>
        <dbReference type="ARBA" id="ARBA00023008"/>
    </source>
</evidence>
<dbReference type="PIRSF" id="PIRSF037736">
    <property type="entry name" value="SCO1"/>
    <property type="match status" value="1"/>
</dbReference>
<dbReference type="InterPro" id="IPR003782">
    <property type="entry name" value="SCO1/SenC"/>
</dbReference>
<evidence type="ECO:0000313" key="11">
    <source>
        <dbReference type="EMBL" id="CAH2291980.1"/>
    </source>
</evidence>
<comment type="subcellular location">
    <subcellularLocation>
        <location evidence="1">Mitochondrion inner membrane</location>
        <topology evidence="1">Single-pass membrane protein</topology>
    </subcellularLocation>
</comment>
<keyword evidence="6 8" id="KW-0496">Mitochondrion</keyword>
<evidence type="ECO:0000256" key="1">
    <source>
        <dbReference type="ARBA" id="ARBA00004434"/>
    </source>
</evidence>
<dbReference type="CDD" id="cd02968">
    <property type="entry name" value="SCO"/>
    <property type="match status" value="1"/>
</dbReference>
<dbReference type="EMBL" id="OW240916">
    <property type="protein sequence ID" value="CAH2291980.1"/>
    <property type="molecule type" value="Genomic_DNA"/>
</dbReference>
<evidence type="ECO:0000313" key="12">
    <source>
        <dbReference type="Proteomes" id="UP001295444"/>
    </source>
</evidence>
<comment type="function">
    <text evidence="8">Copper metallochaperone essential for the synthesis and maturation of cytochrome c oxidase subunit II (MT-CO2/COX2) by facilitating the incorporation of copper into the Cu(A) site of MT-CO2/COX2.</text>
</comment>
<evidence type="ECO:0000256" key="3">
    <source>
        <dbReference type="ARBA" id="ARBA00022723"/>
    </source>
</evidence>
<keyword evidence="3 8" id="KW-0479">Metal-binding</keyword>
<dbReference type="PANTHER" id="PTHR12151:SF4">
    <property type="entry name" value="PROTEIN SCO1 HOMOLOG, MITOCHONDRIAL"/>
    <property type="match status" value="1"/>
</dbReference>
<dbReference type="Pfam" id="PF02630">
    <property type="entry name" value="SCO1-SenC"/>
    <property type="match status" value="1"/>
</dbReference>
<dbReference type="AlphaFoldDB" id="A0AAD1S3G6"/>
<feature type="binding site" evidence="9">
    <location>
        <position position="139"/>
    </location>
    <ligand>
        <name>Cu cation</name>
        <dbReference type="ChEBI" id="CHEBI:23378"/>
    </ligand>
</feature>
<dbReference type="PANTHER" id="PTHR12151">
    <property type="entry name" value="ELECTRON TRANSPORT PROTIN SCO1/SENC FAMILY MEMBER"/>
    <property type="match status" value="1"/>
</dbReference>
<protein>
    <submittedName>
        <fullName evidence="11">SCO1 homolog, mitochondrial</fullName>
    </submittedName>
</protein>
<dbReference type="Proteomes" id="UP001295444">
    <property type="component" value="Chromosome 05"/>
</dbReference>
<keyword evidence="12" id="KW-1185">Reference proteome</keyword>
<accession>A0AAD1S3G6</accession>
<evidence type="ECO:0000256" key="9">
    <source>
        <dbReference type="PIRSR" id="PIRSR037736-1"/>
    </source>
</evidence>
<feature type="binding site" evidence="9">
    <location>
        <position position="226"/>
    </location>
    <ligand>
        <name>Cu cation</name>
        <dbReference type="ChEBI" id="CHEBI:23378"/>
    </ligand>
</feature>
<organism evidence="11 12">
    <name type="scientific">Pelobates cultripes</name>
    <name type="common">Western spadefoot toad</name>
    <dbReference type="NCBI Taxonomy" id="61616"/>
    <lineage>
        <taxon>Eukaryota</taxon>
        <taxon>Metazoa</taxon>
        <taxon>Chordata</taxon>
        <taxon>Craniata</taxon>
        <taxon>Vertebrata</taxon>
        <taxon>Euteleostomi</taxon>
        <taxon>Amphibia</taxon>
        <taxon>Batrachia</taxon>
        <taxon>Anura</taxon>
        <taxon>Pelobatoidea</taxon>
        <taxon>Pelobatidae</taxon>
        <taxon>Pelobates</taxon>
    </lineage>
</organism>
<reference evidence="11" key="1">
    <citation type="submission" date="2022-03" db="EMBL/GenBank/DDBJ databases">
        <authorList>
            <person name="Alioto T."/>
            <person name="Alioto T."/>
            <person name="Gomez Garrido J."/>
        </authorList>
    </citation>
    <scope>NUCLEOTIDE SEQUENCE</scope>
</reference>
<dbReference type="InterPro" id="IPR036249">
    <property type="entry name" value="Thioredoxin-like_sf"/>
</dbReference>
<evidence type="ECO:0000256" key="4">
    <source>
        <dbReference type="ARBA" id="ARBA00022792"/>
    </source>
</evidence>
<evidence type="ECO:0000256" key="10">
    <source>
        <dbReference type="PIRSR" id="PIRSR603782-2"/>
    </source>
</evidence>
<dbReference type="InterPro" id="IPR017276">
    <property type="entry name" value="Synth_of_cyt-c-oxidase_Sco1/2"/>
</dbReference>
<feature type="binding site" evidence="9">
    <location>
        <position position="135"/>
    </location>
    <ligand>
        <name>Cu cation</name>
        <dbReference type="ChEBI" id="CHEBI:23378"/>
    </ligand>
</feature>
<dbReference type="GO" id="GO:0005507">
    <property type="term" value="F:copper ion binding"/>
    <property type="evidence" value="ECO:0007669"/>
    <property type="project" value="InterPro"/>
</dbReference>
<proteinExistence type="inferred from homology"/>
<dbReference type="FunFam" id="3.40.30.10:FF:000013">
    <property type="entry name" value="Blast:Protein SCO1 homolog, mitochondrial"/>
    <property type="match status" value="1"/>
</dbReference>
<keyword evidence="8" id="KW-0143">Chaperone</keyword>
<keyword evidence="5 8" id="KW-0186">Copper</keyword>
<sequence>MAAMAAVVCVRLGARQLVYRAPGSPGRVVTDKTWSKYAKNIRLFSTIPPSAPKRKYGPVTWKSLVVTVALGGAFMGGMKYLKKVKEENIEKERNRSIGKPLLGGPFSLIDHNGQPKTDKDFHGQWVLLYFGFTHCPDICPEEIEKMILVVDEIDKIPTIPNLTPLFITIDPERDDKDAVSRYIKEFSPKLIGLTGSVEQIEAVAKAYRVYFSPGPKDDDNDYIVDHTIIMYLIGPDGSFVDYYGQNKNNAEISVSIGTHMRKFKHTS</sequence>
<dbReference type="Gene3D" id="3.40.30.10">
    <property type="entry name" value="Glutaredoxin"/>
    <property type="match status" value="1"/>
</dbReference>